<feature type="domain" description="RNA polymerase sigma factor 70 region 4 type 2" evidence="3">
    <location>
        <begin position="109"/>
        <end position="160"/>
    </location>
</feature>
<dbReference type="SUPFAM" id="SSF88946">
    <property type="entry name" value="Sigma2 domain of RNA polymerase sigma factors"/>
    <property type="match status" value="1"/>
</dbReference>
<sequence length="294" mass="33439">MEISQEEYKELNPLLFSLGYRLLGSVADTEDLVQETLLKAAQIDGKNIKNKKAYLCKVMTNSCLDHLKSAQHKKEQYVGPWNPEPIIVNQGKFDSTLEVVLNKEGLSIAYLRLMENLTPHERAVFLLREAFDFPYEEIAGVVNKNKDNCRKIFSRAKTKLSTIQEESLNYECNKSIVEQFVEAFQHQKTDELLYLLSDEVILYSDGGGKVKAAIRPIIARTNVVRFVSGIVKKVPESFYYELKNVNGQPGIVTYVDGNIHSVISFYIAGEEIKEIYMVLNPEKLKMSTNNLSTN</sequence>
<dbReference type="RefSeq" id="WP_146817172.1">
    <property type="nucleotide sequence ID" value="NZ_BJYA01000014.1"/>
</dbReference>
<dbReference type="InterPro" id="IPR013325">
    <property type="entry name" value="RNA_pol_sigma_r2"/>
</dbReference>
<dbReference type="Gene3D" id="1.10.1740.10">
    <property type="match status" value="1"/>
</dbReference>
<dbReference type="InterPro" id="IPR032710">
    <property type="entry name" value="NTF2-like_dom_sf"/>
</dbReference>
<dbReference type="SUPFAM" id="SSF88659">
    <property type="entry name" value="Sigma3 and sigma4 domains of RNA polymerase sigma factors"/>
    <property type="match status" value="1"/>
</dbReference>
<dbReference type="SUPFAM" id="SSF54427">
    <property type="entry name" value="NTF2-like"/>
    <property type="match status" value="1"/>
</dbReference>
<keyword evidence="5" id="KW-1185">Reference proteome</keyword>
<name>A0A511W7T2_9BACI</name>
<gene>
    <name evidence="4" type="ORF">AHA02nite_21640</name>
</gene>
<feature type="domain" description="RNA polymerase sigma-70 region 2" evidence="2">
    <location>
        <begin position="8"/>
        <end position="71"/>
    </location>
</feature>
<dbReference type="Proteomes" id="UP000321440">
    <property type="component" value="Unassembled WGS sequence"/>
</dbReference>
<organism evidence="4 5">
    <name type="scientific">Alkalibacillus haloalkaliphilus</name>
    <dbReference type="NCBI Taxonomy" id="94136"/>
    <lineage>
        <taxon>Bacteria</taxon>
        <taxon>Bacillati</taxon>
        <taxon>Bacillota</taxon>
        <taxon>Bacilli</taxon>
        <taxon>Bacillales</taxon>
        <taxon>Bacillaceae</taxon>
        <taxon>Alkalibacillus</taxon>
    </lineage>
</organism>
<dbReference type="NCBIfam" id="TIGR02957">
    <property type="entry name" value="SigX4"/>
    <property type="match status" value="1"/>
</dbReference>
<dbReference type="InterPro" id="IPR013324">
    <property type="entry name" value="RNA_pol_sigma_r3/r4-like"/>
</dbReference>
<dbReference type="AlphaFoldDB" id="A0A511W7T2"/>
<accession>A0A511W7T2</accession>
<evidence type="ECO:0000313" key="4">
    <source>
        <dbReference type="EMBL" id="GEN46388.1"/>
    </source>
</evidence>
<reference evidence="4 5" key="1">
    <citation type="submission" date="2019-07" db="EMBL/GenBank/DDBJ databases">
        <title>Whole genome shotgun sequence of Alkalibacillus haloalkaliphilus NBRC 103110.</title>
        <authorList>
            <person name="Hosoyama A."/>
            <person name="Uohara A."/>
            <person name="Ohji S."/>
            <person name="Ichikawa N."/>
        </authorList>
    </citation>
    <scope>NUCLEOTIDE SEQUENCE [LARGE SCALE GENOMIC DNA]</scope>
    <source>
        <strain evidence="4 5">NBRC 103110</strain>
    </source>
</reference>
<dbReference type="Pfam" id="PF04542">
    <property type="entry name" value="Sigma70_r2"/>
    <property type="match status" value="1"/>
</dbReference>
<comment type="subunit">
    <text evidence="1">Interacts transiently with the RNA polymerase catalytic core formed by RpoA, RpoB, RpoC and RpoZ (2 alpha, 1 beta, 1 beta' and 1 omega subunit) to form the RNA polymerase holoenzyme that can initiate transcription.</text>
</comment>
<evidence type="ECO:0000313" key="5">
    <source>
        <dbReference type="Proteomes" id="UP000321440"/>
    </source>
</evidence>
<dbReference type="GO" id="GO:0003677">
    <property type="term" value="F:DNA binding"/>
    <property type="evidence" value="ECO:0007669"/>
    <property type="project" value="InterPro"/>
</dbReference>
<dbReference type="Pfam" id="PF08281">
    <property type="entry name" value="Sigma70_r4_2"/>
    <property type="match status" value="1"/>
</dbReference>
<evidence type="ECO:0000259" key="3">
    <source>
        <dbReference type="Pfam" id="PF08281"/>
    </source>
</evidence>
<dbReference type="EMBL" id="BJYA01000014">
    <property type="protein sequence ID" value="GEN46388.1"/>
    <property type="molecule type" value="Genomic_DNA"/>
</dbReference>
<dbReference type="PANTHER" id="PTHR30173">
    <property type="entry name" value="SIGMA 19 FACTOR"/>
    <property type="match status" value="1"/>
</dbReference>
<dbReference type="GO" id="GO:0006352">
    <property type="term" value="P:DNA-templated transcription initiation"/>
    <property type="evidence" value="ECO:0007669"/>
    <property type="project" value="InterPro"/>
</dbReference>
<dbReference type="InterPro" id="IPR007627">
    <property type="entry name" value="RNA_pol_sigma70_r2"/>
</dbReference>
<dbReference type="PANTHER" id="PTHR30173:SF36">
    <property type="entry name" value="ECF RNA POLYMERASE SIGMA FACTOR SIGJ"/>
    <property type="match status" value="1"/>
</dbReference>
<dbReference type="OrthoDB" id="3211555at2"/>
<dbReference type="InterPro" id="IPR014303">
    <property type="entry name" value="RNA_pol_sigma-70_ECF"/>
</dbReference>
<evidence type="ECO:0000259" key="2">
    <source>
        <dbReference type="Pfam" id="PF04542"/>
    </source>
</evidence>
<dbReference type="NCBIfam" id="TIGR02937">
    <property type="entry name" value="sigma70-ECF"/>
    <property type="match status" value="1"/>
</dbReference>
<dbReference type="InterPro" id="IPR036388">
    <property type="entry name" value="WH-like_DNA-bd_sf"/>
</dbReference>
<dbReference type="InterPro" id="IPR014284">
    <property type="entry name" value="RNA_pol_sigma-70_dom"/>
</dbReference>
<dbReference type="GO" id="GO:0016987">
    <property type="term" value="F:sigma factor activity"/>
    <property type="evidence" value="ECO:0007669"/>
    <property type="project" value="InterPro"/>
</dbReference>
<dbReference type="InterPro" id="IPR052704">
    <property type="entry name" value="ECF_Sigma-70_Domain"/>
</dbReference>
<dbReference type="NCBIfam" id="NF007214">
    <property type="entry name" value="PRK09636.1"/>
    <property type="match status" value="1"/>
</dbReference>
<protein>
    <submittedName>
        <fullName evidence="4">RNA polymerase sigma factor SigJ</fullName>
    </submittedName>
</protein>
<dbReference type="Gene3D" id="1.10.10.10">
    <property type="entry name" value="Winged helix-like DNA-binding domain superfamily/Winged helix DNA-binding domain"/>
    <property type="match status" value="1"/>
</dbReference>
<proteinExistence type="predicted"/>
<dbReference type="InterPro" id="IPR013249">
    <property type="entry name" value="RNA_pol_sigma70_r4_t2"/>
</dbReference>
<comment type="caution">
    <text evidence="4">The sequence shown here is derived from an EMBL/GenBank/DDBJ whole genome shotgun (WGS) entry which is preliminary data.</text>
</comment>
<evidence type="ECO:0000256" key="1">
    <source>
        <dbReference type="ARBA" id="ARBA00011344"/>
    </source>
</evidence>